<dbReference type="RefSeq" id="WP_018591270.1">
    <property type="nucleotide sequence ID" value="NZ_CP117523.1"/>
</dbReference>
<keyword evidence="2" id="KW-1185">Reference proteome</keyword>
<dbReference type="EMBL" id="CP117523">
    <property type="protein sequence ID" value="WWD83308.1"/>
    <property type="molecule type" value="Genomic_DNA"/>
</dbReference>
<proteinExistence type="predicted"/>
<dbReference type="PROSITE" id="PS51257">
    <property type="entry name" value="PROKAR_LIPOPROTEIN"/>
    <property type="match status" value="1"/>
</dbReference>
<accession>A0ABZ2EUW7</accession>
<organism evidence="1 2">
    <name type="scientific">Terrisporobacter glycolicus ATCC 14880 = DSM 1288</name>
    <dbReference type="NCBI Taxonomy" id="1121315"/>
    <lineage>
        <taxon>Bacteria</taxon>
        <taxon>Bacillati</taxon>
        <taxon>Bacillota</taxon>
        <taxon>Clostridia</taxon>
        <taxon>Peptostreptococcales</taxon>
        <taxon>Peptostreptococcaceae</taxon>
        <taxon>Terrisporobacter</taxon>
    </lineage>
</organism>
<sequence>MKINNKIIIIMCLGLTLSVGCSSNSEGNKNDSSVENIENHIPYVNDNMDEIDNSIVDERYENVKKEELSYDNKEEGKEVSTEVHPADSIKDDTSYKSILLGFTYFSEINPTNVPYDKSIELVKKVLPDDIKQVALKKDKEVNKEYIYYESTKGNFRVGLCYGYEFNDENEEIVSKDKIVGIDYSKEIK</sequence>
<dbReference type="Proteomes" id="UP001348492">
    <property type="component" value="Chromosome"/>
</dbReference>
<protein>
    <recommendedName>
        <fullName evidence="3">Lipoprotein</fullName>
    </recommendedName>
</protein>
<name>A0ABZ2EUW7_9FIRM</name>
<reference evidence="1 2" key="1">
    <citation type="journal article" date="2023" name="PLoS ONE">
        <title>Genome-based metabolic and phylogenomic analysis of three Terrisporobacter species.</title>
        <authorList>
            <person name="Boer T."/>
            <person name="Bengelsdorf F.R."/>
            <person name="Bomeke M."/>
            <person name="Daniel R."/>
            <person name="Poehlein A."/>
        </authorList>
    </citation>
    <scope>NUCLEOTIDE SEQUENCE [LARGE SCALE GENOMIC DNA]</scope>
    <source>
        <strain evidence="1 2">DSM 1288</strain>
    </source>
</reference>
<gene>
    <name evidence="1" type="ORF">TEGL_17160</name>
</gene>
<evidence type="ECO:0000313" key="2">
    <source>
        <dbReference type="Proteomes" id="UP001348492"/>
    </source>
</evidence>
<evidence type="ECO:0008006" key="3">
    <source>
        <dbReference type="Google" id="ProtNLM"/>
    </source>
</evidence>
<evidence type="ECO:0000313" key="1">
    <source>
        <dbReference type="EMBL" id="WWD83308.1"/>
    </source>
</evidence>